<keyword evidence="1 6" id="KW-0963">Cytoplasm</keyword>
<dbReference type="Gene3D" id="3.90.1280.10">
    <property type="entry name" value="HSP33 redox switch-like"/>
    <property type="match status" value="1"/>
</dbReference>
<feature type="disulfide bond" description="Redox-active" evidence="6">
    <location>
        <begin position="269"/>
        <end position="272"/>
    </location>
</feature>
<comment type="function">
    <text evidence="6">Redox regulated molecular chaperone. Protects both thermally unfolding and oxidatively damaged proteins from irreversible aggregation. Plays an important role in the bacterial defense system toward oxidative stress.</text>
</comment>
<organism evidence="7 8">
    <name type="scientific">Marinospirillum insulare</name>
    <dbReference type="NCBI Taxonomy" id="217169"/>
    <lineage>
        <taxon>Bacteria</taxon>
        <taxon>Pseudomonadati</taxon>
        <taxon>Pseudomonadota</taxon>
        <taxon>Gammaproteobacteria</taxon>
        <taxon>Oceanospirillales</taxon>
        <taxon>Oceanospirillaceae</taxon>
        <taxon>Marinospirillum</taxon>
    </lineage>
</organism>
<comment type="similarity">
    <text evidence="6">Belongs to the HSP33 family.</text>
</comment>
<keyword evidence="5 6" id="KW-0676">Redox-active center</keyword>
<dbReference type="Pfam" id="PF01430">
    <property type="entry name" value="HSP33"/>
    <property type="match status" value="1"/>
</dbReference>
<dbReference type="InterPro" id="IPR016153">
    <property type="entry name" value="Heat_shock_Hsp33_N"/>
</dbReference>
<dbReference type="NCBIfam" id="NF001033">
    <property type="entry name" value="PRK00114.1"/>
    <property type="match status" value="1"/>
</dbReference>
<keyword evidence="3 6" id="KW-1015">Disulfide bond</keyword>
<keyword evidence="4 6" id="KW-0143">Chaperone</keyword>
<dbReference type="RefSeq" id="WP_027851813.1">
    <property type="nucleotide sequence ID" value="NZ_BSOR01000036.1"/>
</dbReference>
<dbReference type="PIRSF" id="PIRSF005261">
    <property type="entry name" value="Heat_shock_Hsp33"/>
    <property type="match status" value="1"/>
</dbReference>
<accession>A0ABQ5ZWU3</accession>
<evidence type="ECO:0000256" key="2">
    <source>
        <dbReference type="ARBA" id="ARBA00022833"/>
    </source>
</evidence>
<dbReference type="CDD" id="cd00498">
    <property type="entry name" value="Hsp33"/>
    <property type="match status" value="1"/>
</dbReference>
<proteinExistence type="inferred from homology"/>
<evidence type="ECO:0000256" key="4">
    <source>
        <dbReference type="ARBA" id="ARBA00023186"/>
    </source>
</evidence>
<dbReference type="HAMAP" id="MF_00117">
    <property type="entry name" value="HslO"/>
    <property type="match status" value="1"/>
</dbReference>
<keyword evidence="8" id="KW-1185">Reference proteome</keyword>
<protein>
    <recommendedName>
        <fullName evidence="6">33 kDa chaperonin</fullName>
    </recommendedName>
    <alternativeName>
        <fullName evidence="6">Heat shock protein 33 homolog</fullName>
        <shortName evidence="6">HSP33</shortName>
    </alternativeName>
</protein>
<feature type="disulfide bond" description="Redox-active" evidence="6">
    <location>
        <begin position="236"/>
        <end position="238"/>
    </location>
</feature>
<dbReference type="SUPFAM" id="SSF64397">
    <property type="entry name" value="Hsp33 domain"/>
    <property type="match status" value="1"/>
</dbReference>
<evidence type="ECO:0000256" key="3">
    <source>
        <dbReference type="ARBA" id="ARBA00023157"/>
    </source>
</evidence>
<dbReference type="InterPro" id="IPR023212">
    <property type="entry name" value="Hsp33_helix_hairpin_bin_dom_sf"/>
</dbReference>
<dbReference type="InterPro" id="IPR000397">
    <property type="entry name" value="Heat_shock_Hsp33"/>
</dbReference>
<comment type="subcellular location">
    <subcellularLocation>
        <location evidence="6">Cytoplasm</location>
    </subcellularLocation>
</comment>
<dbReference type="Gene3D" id="1.10.287.480">
    <property type="entry name" value="helix hairpin bin"/>
    <property type="match status" value="1"/>
</dbReference>
<comment type="caution">
    <text evidence="7">The sequence shown here is derived from an EMBL/GenBank/DDBJ whole genome shotgun (WGS) entry which is preliminary data.</text>
</comment>
<dbReference type="Proteomes" id="UP001156682">
    <property type="component" value="Unassembled WGS sequence"/>
</dbReference>
<dbReference type="Gene3D" id="3.55.30.10">
    <property type="entry name" value="Hsp33 domain"/>
    <property type="match status" value="1"/>
</dbReference>
<name>A0ABQ5ZWU3_9GAMM</name>
<dbReference type="SUPFAM" id="SSF118352">
    <property type="entry name" value="HSP33 redox switch-like"/>
    <property type="match status" value="1"/>
</dbReference>
<dbReference type="PANTHER" id="PTHR30111">
    <property type="entry name" value="33 KDA CHAPERONIN"/>
    <property type="match status" value="1"/>
</dbReference>
<dbReference type="EMBL" id="BSOR01000036">
    <property type="protein sequence ID" value="GLR64644.1"/>
    <property type="molecule type" value="Genomic_DNA"/>
</dbReference>
<evidence type="ECO:0000256" key="5">
    <source>
        <dbReference type="ARBA" id="ARBA00023284"/>
    </source>
</evidence>
<keyword evidence="2 6" id="KW-0862">Zinc</keyword>
<evidence type="ECO:0000313" key="8">
    <source>
        <dbReference type="Proteomes" id="UP001156682"/>
    </source>
</evidence>
<evidence type="ECO:0000313" key="7">
    <source>
        <dbReference type="EMBL" id="GLR64644.1"/>
    </source>
</evidence>
<gene>
    <name evidence="6 7" type="primary">hslO</name>
    <name evidence="7" type="ORF">GCM10007878_20820</name>
</gene>
<reference evidence="8" key="1">
    <citation type="journal article" date="2019" name="Int. J. Syst. Evol. Microbiol.">
        <title>The Global Catalogue of Microorganisms (GCM) 10K type strain sequencing project: providing services to taxonomists for standard genome sequencing and annotation.</title>
        <authorList>
            <consortium name="The Broad Institute Genomics Platform"/>
            <consortium name="The Broad Institute Genome Sequencing Center for Infectious Disease"/>
            <person name="Wu L."/>
            <person name="Ma J."/>
        </authorList>
    </citation>
    <scope>NUCLEOTIDE SEQUENCE [LARGE SCALE GENOMIC DNA]</scope>
    <source>
        <strain evidence="8">NBRC 100033</strain>
    </source>
</reference>
<evidence type="ECO:0000256" key="6">
    <source>
        <dbReference type="HAMAP-Rule" id="MF_00117"/>
    </source>
</evidence>
<dbReference type="InterPro" id="IPR016154">
    <property type="entry name" value="Heat_shock_Hsp33_C"/>
</dbReference>
<evidence type="ECO:0000256" key="1">
    <source>
        <dbReference type="ARBA" id="ARBA00022490"/>
    </source>
</evidence>
<sequence>MTSSSAPLPDQIQRFIFDDTAVRGELVQLHQSYQEVLIRHEYPPAIEKLLGELLAATALLTATVKLEGTLTLEARGQGEVSLLMAECNTGIQGGDQLRAIARYQDEPQGHTLTELLKGGQLVITLDPYEGKRYQGIVALDQETLTACLEGYFASSEQLPTRLWLAADNKSAAGLLLQKLPEDAQNKDPDAWTRVGHLAATVTSEELLHLEQQQLLHRLFHEEDLRVFEPKLLKFGCTCSRERISNALASLGEEELNSAIAEQGKITTQCHFCNTSYVFSQKDLPEILNLQNKVAPQGTKLH</sequence>
<comment type="PTM">
    <text evidence="6">Under oxidizing conditions two disulfide bonds are formed involving the reactive cysteines. Under reducing conditions zinc is bound to the reactive cysteines and the protein is inactive.</text>
</comment>
<dbReference type="PANTHER" id="PTHR30111:SF1">
    <property type="entry name" value="33 KDA CHAPERONIN"/>
    <property type="match status" value="1"/>
</dbReference>